<evidence type="ECO:0008006" key="3">
    <source>
        <dbReference type="Google" id="ProtNLM"/>
    </source>
</evidence>
<dbReference type="PANTHER" id="PTHR34387">
    <property type="entry name" value="SLR1258 PROTEIN"/>
    <property type="match status" value="1"/>
</dbReference>
<dbReference type="Pfam" id="PF04402">
    <property type="entry name" value="SIMPL"/>
    <property type="match status" value="1"/>
</dbReference>
<name>A0ABQ5SS22_9ACTN</name>
<reference evidence="1" key="2">
    <citation type="submission" date="2023-01" db="EMBL/GenBank/DDBJ databases">
        <authorList>
            <person name="Sun Q."/>
            <person name="Evtushenko L."/>
        </authorList>
    </citation>
    <scope>NUCLEOTIDE SEQUENCE</scope>
    <source>
        <strain evidence="1">VKM Ac-1246</strain>
    </source>
</reference>
<proteinExistence type="predicted"/>
<sequence>MPEMTEILIKVRGSSSVELPPEIGVAHAEIWSAGASPEVAMDRVQRDLARMRQKLERLQEDGVVDRFVVQQVRTSVGPDHEVDDDRPWREEEESPAIVHRASVWLRAEFVDFDALAVWVGRSATEDGCLVNGLSWQLRTESRRAVEREVRQDAVRDARVRAQDYADALDLGTLSVRCINDVGVGRDIRLQSGFSSGPEMASATYSAPELAFTPDDITVFAEVEAAFTVGP</sequence>
<dbReference type="Proteomes" id="UP001142292">
    <property type="component" value="Unassembled WGS sequence"/>
</dbReference>
<gene>
    <name evidence="1" type="ORF">GCM10017579_02930</name>
</gene>
<dbReference type="Gene3D" id="3.30.110.170">
    <property type="entry name" value="Protein of unknown function (DUF541), domain 1"/>
    <property type="match status" value="1"/>
</dbReference>
<dbReference type="InterPro" id="IPR052022">
    <property type="entry name" value="26kDa_periplasmic_antigen"/>
</dbReference>
<evidence type="ECO:0000313" key="2">
    <source>
        <dbReference type="Proteomes" id="UP001142292"/>
    </source>
</evidence>
<dbReference type="InterPro" id="IPR007497">
    <property type="entry name" value="SIMPL/DUF541"/>
</dbReference>
<comment type="caution">
    <text evidence="1">The sequence shown here is derived from an EMBL/GenBank/DDBJ whole genome shotgun (WGS) entry which is preliminary data.</text>
</comment>
<dbReference type="Gene3D" id="3.30.70.2970">
    <property type="entry name" value="Protein of unknown function (DUF541), domain 2"/>
    <property type="match status" value="1"/>
</dbReference>
<reference evidence="1" key="1">
    <citation type="journal article" date="2014" name="Int. J. Syst. Evol. Microbiol.">
        <title>Complete genome of a new Firmicutes species belonging to the dominant human colonic microbiota ('Ruminococcus bicirculans') reveals two chromosomes and a selective capacity to utilize plant glucans.</title>
        <authorList>
            <consortium name="NISC Comparative Sequencing Program"/>
            <person name="Wegmann U."/>
            <person name="Louis P."/>
            <person name="Goesmann A."/>
            <person name="Henrissat B."/>
            <person name="Duncan S.H."/>
            <person name="Flint H.J."/>
        </authorList>
    </citation>
    <scope>NUCLEOTIDE SEQUENCE</scope>
    <source>
        <strain evidence="1">VKM Ac-1246</strain>
    </source>
</reference>
<dbReference type="EMBL" id="BSEL01000001">
    <property type="protein sequence ID" value="GLJ66257.1"/>
    <property type="molecule type" value="Genomic_DNA"/>
</dbReference>
<protein>
    <recommendedName>
        <fullName evidence="3">SIMPL domain-containing protein</fullName>
    </recommendedName>
</protein>
<evidence type="ECO:0000313" key="1">
    <source>
        <dbReference type="EMBL" id="GLJ66257.1"/>
    </source>
</evidence>
<keyword evidence="2" id="KW-1185">Reference proteome</keyword>
<accession>A0ABQ5SS22</accession>
<dbReference type="PANTHER" id="PTHR34387:SF2">
    <property type="entry name" value="SLR1258 PROTEIN"/>
    <property type="match status" value="1"/>
</dbReference>
<organism evidence="1 2">
    <name type="scientific">Nocardioides luteus</name>
    <dbReference type="NCBI Taxonomy" id="1844"/>
    <lineage>
        <taxon>Bacteria</taxon>
        <taxon>Bacillati</taxon>
        <taxon>Actinomycetota</taxon>
        <taxon>Actinomycetes</taxon>
        <taxon>Propionibacteriales</taxon>
        <taxon>Nocardioidaceae</taxon>
        <taxon>Nocardioides</taxon>
    </lineage>
</organism>